<dbReference type="Pfam" id="PF09451">
    <property type="entry name" value="ATG27"/>
    <property type="match status" value="1"/>
</dbReference>
<dbReference type="PANTHER" id="PTHR15071">
    <property type="entry name" value="MANNOSE-6-PHOSPHATE RECEPTOR FAMILY MEMBER"/>
    <property type="match status" value="1"/>
</dbReference>
<keyword evidence="3" id="KW-0732">Signal</keyword>
<comment type="subcellular location">
    <subcellularLocation>
        <location evidence="1">Membrane</location>
        <topology evidence="1">Single-pass membrane protein</topology>
    </subcellularLocation>
</comment>
<organism evidence="7">
    <name type="scientific">Darwinula stevensoni</name>
    <dbReference type="NCBI Taxonomy" id="69355"/>
    <lineage>
        <taxon>Eukaryota</taxon>
        <taxon>Metazoa</taxon>
        <taxon>Ecdysozoa</taxon>
        <taxon>Arthropoda</taxon>
        <taxon>Crustacea</taxon>
        <taxon>Oligostraca</taxon>
        <taxon>Ostracoda</taxon>
        <taxon>Podocopa</taxon>
        <taxon>Podocopida</taxon>
        <taxon>Darwinulocopina</taxon>
        <taxon>Darwinuloidea</taxon>
        <taxon>Darwinulidae</taxon>
        <taxon>Darwinula</taxon>
    </lineage>
</organism>
<evidence type="ECO:0000256" key="3">
    <source>
        <dbReference type="ARBA" id="ARBA00022729"/>
    </source>
</evidence>
<evidence type="ECO:0000256" key="4">
    <source>
        <dbReference type="ARBA" id="ARBA00022989"/>
    </source>
</evidence>
<dbReference type="PANTHER" id="PTHR15071:SF0">
    <property type="entry name" value="MANNOSE 6-PHOSPHATE RECEPTOR-LIKE PROTEIN 1"/>
    <property type="match status" value="1"/>
</dbReference>
<evidence type="ECO:0000313" key="7">
    <source>
        <dbReference type="EMBL" id="CAD7246844.1"/>
    </source>
</evidence>
<evidence type="ECO:0000256" key="1">
    <source>
        <dbReference type="ARBA" id="ARBA00004167"/>
    </source>
</evidence>
<keyword evidence="2 6" id="KW-0812">Transmembrane</keyword>
<keyword evidence="8" id="KW-1185">Reference proteome</keyword>
<evidence type="ECO:0008006" key="9">
    <source>
        <dbReference type="Google" id="ProtNLM"/>
    </source>
</evidence>
<keyword evidence="4 6" id="KW-1133">Transmembrane helix</keyword>
<evidence type="ECO:0000313" key="8">
    <source>
        <dbReference type="Proteomes" id="UP000677054"/>
    </source>
</evidence>
<keyword evidence="5 6" id="KW-0472">Membrane</keyword>
<reference evidence="7" key="1">
    <citation type="submission" date="2020-11" db="EMBL/GenBank/DDBJ databases">
        <authorList>
            <person name="Tran Van P."/>
        </authorList>
    </citation>
    <scope>NUCLEOTIDE SEQUENCE</scope>
</reference>
<gene>
    <name evidence="7" type="ORF">DSTB1V02_LOCUS6687</name>
</gene>
<proteinExistence type="predicted"/>
<evidence type="ECO:0000256" key="5">
    <source>
        <dbReference type="ARBA" id="ARBA00023136"/>
    </source>
</evidence>
<dbReference type="AlphaFoldDB" id="A0A7R9A7G0"/>
<feature type="transmembrane region" description="Helical" evidence="6">
    <location>
        <begin position="162"/>
        <end position="185"/>
    </location>
</feature>
<name>A0A7R9A7G0_9CRUS</name>
<dbReference type="Proteomes" id="UP000677054">
    <property type="component" value="Unassembled WGS sequence"/>
</dbReference>
<protein>
    <recommendedName>
        <fullName evidence="9">Cation-dependent mannose-6-phosphate receptor</fullName>
    </recommendedName>
</protein>
<dbReference type="EMBL" id="CAJPEV010001255">
    <property type="protein sequence ID" value="CAG0891665.1"/>
    <property type="molecule type" value="Genomic_DNA"/>
</dbReference>
<evidence type="ECO:0000256" key="6">
    <source>
        <dbReference type="SAM" id="Phobius"/>
    </source>
</evidence>
<dbReference type="GO" id="GO:0000139">
    <property type="term" value="C:Golgi membrane"/>
    <property type="evidence" value="ECO:0007669"/>
    <property type="project" value="UniProtKB-SubCell"/>
</dbReference>
<dbReference type="InterPro" id="IPR018939">
    <property type="entry name" value="Autophagy-rel_prot_27"/>
</dbReference>
<dbReference type="OrthoDB" id="29460at2759"/>
<dbReference type="EMBL" id="LR900772">
    <property type="protein sequence ID" value="CAD7246844.1"/>
    <property type="molecule type" value="Genomic_DNA"/>
</dbReference>
<dbReference type="GO" id="GO:0005802">
    <property type="term" value="C:trans-Golgi network"/>
    <property type="evidence" value="ECO:0007669"/>
    <property type="project" value="TreeGrafter"/>
</dbReference>
<evidence type="ECO:0000256" key="2">
    <source>
        <dbReference type="ARBA" id="ARBA00022692"/>
    </source>
</evidence>
<sequence length="227" mass="25163">MLGRGWPTALNDSRTLEYGVQGQSLSSQFQVMKREWGWGVEPSETTSRLILSEQVCQELSGKSLNLGDLSSVQRQLSSATGKPYISLKHGVESEERQTQIFLTCNTSTWLEVQGEMPPGSRKYLMYLHTPCVCSCQAHSTQTRERAGNLGATESGGLSIGSILVIVFFVGVILYLIIGMIILRVVRGAEGWEMIPNRNFWMDFPGLMKDGVVFVLGGCRAESTYDRL</sequence>
<accession>A0A7R9A7G0</accession>